<reference evidence="2 3" key="1">
    <citation type="submission" date="2021-06" db="EMBL/GenBank/DDBJ databases">
        <title>Genome sequence of Babesia caballi.</title>
        <authorList>
            <person name="Yamagishi J."/>
            <person name="Kidaka T."/>
            <person name="Ochi A."/>
        </authorList>
    </citation>
    <scope>NUCLEOTIDE SEQUENCE [LARGE SCALE GENOMIC DNA]</scope>
    <source>
        <strain evidence="2">USDA-D6B2</strain>
    </source>
</reference>
<name>A0AAV4LTM1_BABCB</name>
<feature type="chain" id="PRO_5043551247" evidence="1">
    <location>
        <begin position="31"/>
        <end position="660"/>
    </location>
</feature>
<sequence>MFLVPRRSHAHAPADVALVLLRVLLLQALSDQLVPGLAVELPLVLGRLVLVELLRGGVGRKVQERLPRVRLELVVQHVGALLALAQDDVEVGLGDVLVAGLEDVAGAELDHLQQLLLVHAAALDDGRVELELDSGALDDLLLDGVLVHQPVHVHGLHLADAVGAVDGLKVDLGVPVAVVENYHVGGGQVDAEPAGAGRQQEDADLAVGVVEGRNLVVAVLAGSVAVDAEARVAPHATVVLQNVEHASHQGKNQHARVRLEEAVQQLVHHVQLARVLDEVLAERVGVPVLPPLEEVGVVARLAQLHGQVLQLHLHDRGVAVVGAQLRNIAAEQVAVQPLLHGAQRNHQEQLVLGGHVGEHVLLRPPQHEGAQDLVEARNYAQVARLALLLRQLLGADEVELDLKLLRGGEDLGEEEVEQRPQLLQVVLQRRAGDQQAVLGPEHADDLAQLGLLVLDAMCLIDDDVVEVEPGERVLRLAADFVRRDDDVVLLRVQLVRDQPADAAAFLEVGHEADGLERFAETHLVREDAVHVAIVQSHQPPQPLQLVRLGRANQVGRLLADHGALLSVGEAHSGRAGVAAEALLALGQDVFDGVVFVKQQAQQASALLVGRRSGRLGRKSRRLLVVRRCVFALLHLANPLTHRRCNFEAGVRFGVVQRAWA</sequence>
<dbReference type="Proteomes" id="UP001497744">
    <property type="component" value="Unassembled WGS sequence"/>
</dbReference>
<evidence type="ECO:0000256" key="1">
    <source>
        <dbReference type="SAM" id="SignalP"/>
    </source>
</evidence>
<dbReference type="AlphaFoldDB" id="A0AAV4LTM1"/>
<dbReference type="EMBL" id="BPLF01000002">
    <property type="protein sequence ID" value="GIX63107.1"/>
    <property type="molecule type" value="Genomic_DNA"/>
</dbReference>
<protein>
    <submittedName>
        <fullName evidence="2">NADH-quinone oxidoreductase subunit L</fullName>
    </submittedName>
</protein>
<evidence type="ECO:0000313" key="2">
    <source>
        <dbReference type="EMBL" id="GIX63107.1"/>
    </source>
</evidence>
<accession>A0AAV4LTM1</accession>
<comment type="caution">
    <text evidence="2">The sequence shown here is derived from an EMBL/GenBank/DDBJ whole genome shotgun (WGS) entry which is preliminary data.</text>
</comment>
<organism evidence="2 3">
    <name type="scientific">Babesia caballi</name>
    <dbReference type="NCBI Taxonomy" id="5871"/>
    <lineage>
        <taxon>Eukaryota</taxon>
        <taxon>Sar</taxon>
        <taxon>Alveolata</taxon>
        <taxon>Apicomplexa</taxon>
        <taxon>Aconoidasida</taxon>
        <taxon>Piroplasmida</taxon>
        <taxon>Babesiidae</taxon>
        <taxon>Babesia</taxon>
    </lineage>
</organism>
<proteinExistence type="predicted"/>
<evidence type="ECO:0000313" key="3">
    <source>
        <dbReference type="Proteomes" id="UP001497744"/>
    </source>
</evidence>
<keyword evidence="1" id="KW-0732">Signal</keyword>
<keyword evidence="3" id="KW-1185">Reference proteome</keyword>
<feature type="signal peptide" evidence="1">
    <location>
        <begin position="1"/>
        <end position="30"/>
    </location>
</feature>
<gene>
    <name evidence="2" type="ORF">BcabD6B2_25420</name>
</gene>
<dbReference type="RefSeq" id="XP_067715176.1">
    <property type="nucleotide sequence ID" value="XM_067859075.1"/>
</dbReference>
<dbReference type="GeneID" id="94194588"/>